<dbReference type="AlphaFoldDB" id="A0A423TQW9"/>
<dbReference type="CDD" id="cd00096">
    <property type="entry name" value="Ig"/>
    <property type="match status" value="1"/>
</dbReference>
<evidence type="ECO:0000256" key="3">
    <source>
        <dbReference type="ARBA" id="ARBA00022729"/>
    </source>
</evidence>
<dbReference type="EMBL" id="QCYY01001319">
    <property type="protein sequence ID" value="ROT78864.1"/>
    <property type="molecule type" value="Genomic_DNA"/>
</dbReference>
<proteinExistence type="predicted"/>
<organism evidence="12 13">
    <name type="scientific">Penaeus vannamei</name>
    <name type="common">Whiteleg shrimp</name>
    <name type="synonym">Litopenaeus vannamei</name>
    <dbReference type="NCBI Taxonomy" id="6689"/>
    <lineage>
        <taxon>Eukaryota</taxon>
        <taxon>Metazoa</taxon>
        <taxon>Ecdysozoa</taxon>
        <taxon>Arthropoda</taxon>
        <taxon>Crustacea</taxon>
        <taxon>Multicrustacea</taxon>
        <taxon>Malacostraca</taxon>
        <taxon>Eumalacostraca</taxon>
        <taxon>Eucarida</taxon>
        <taxon>Decapoda</taxon>
        <taxon>Dendrobranchiata</taxon>
        <taxon>Penaeoidea</taxon>
        <taxon>Penaeidae</taxon>
        <taxon>Penaeus</taxon>
    </lineage>
</organism>
<dbReference type="InterPro" id="IPR003599">
    <property type="entry name" value="Ig_sub"/>
</dbReference>
<dbReference type="SMART" id="SM00408">
    <property type="entry name" value="IGc2"/>
    <property type="match status" value="1"/>
</dbReference>
<evidence type="ECO:0000259" key="11">
    <source>
        <dbReference type="PROSITE" id="PS50853"/>
    </source>
</evidence>
<feature type="domain" description="Fibronectin type-III" evidence="11">
    <location>
        <begin position="391"/>
        <end position="485"/>
    </location>
</feature>
<name>A0A423TQW9_PENVA</name>
<keyword evidence="6" id="KW-1133">Transmembrane helix</keyword>
<dbReference type="Pfam" id="PF25059">
    <property type="entry name" value="FN3_DSCAM-DSCAML_C"/>
    <property type="match status" value="1"/>
</dbReference>
<feature type="domain" description="Fibronectin type-III" evidence="11">
    <location>
        <begin position="37"/>
        <end position="130"/>
    </location>
</feature>
<evidence type="ECO:0000313" key="13">
    <source>
        <dbReference type="Proteomes" id="UP000283509"/>
    </source>
</evidence>
<comment type="subcellular location">
    <subcellularLocation>
        <location evidence="1">Membrane</location>
        <topology evidence="1">Single-pass membrane protein</topology>
    </subcellularLocation>
</comment>
<dbReference type="Pfam" id="PF00041">
    <property type="entry name" value="fn3"/>
    <property type="match status" value="3"/>
</dbReference>
<dbReference type="SUPFAM" id="SSF49265">
    <property type="entry name" value="Fibronectin type III"/>
    <property type="match status" value="3"/>
</dbReference>
<comment type="caution">
    <text evidence="12">The sequence shown here is derived from an EMBL/GenBank/DDBJ whole genome shotgun (WGS) entry which is preliminary data.</text>
</comment>
<accession>A0A423TQW9</accession>
<protein>
    <submittedName>
        <fullName evidence="12">Putative Down syndrome cell adhesion molecule-like protein Dscam2 isoform X1</fullName>
    </submittedName>
</protein>
<evidence type="ECO:0000256" key="1">
    <source>
        <dbReference type="ARBA" id="ARBA00004167"/>
    </source>
</evidence>
<dbReference type="InterPro" id="IPR003598">
    <property type="entry name" value="Ig_sub2"/>
</dbReference>
<dbReference type="Pfam" id="PF13927">
    <property type="entry name" value="Ig_3"/>
    <property type="match status" value="1"/>
</dbReference>
<dbReference type="PROSITE" id="PS50853">
    <property type="entry name" value="FN3"/>
    <property type="match status" value="5"/>
</dbReference>
<keyword evidence="4" id="KW-0677">Repeat</keyword>
<feature type="domain" description="Fibronectin type-III" evidence="11">
    <location>
        <begin position="298"/>
        <end position="390"/>
    </location>
</feature>
<dbReference type="FunFam" id="2.60.40.10:FF:000032">
    <property type="entry name" value="palladin isoform X1"/>
    <property type="match status" value="1"/>
</dbReference>
<reference evidence="12 13" key="2">
    <citation type="submission" date="2019-01" db="EMBL/GenBank/DDBJ databases">
        <title>The decoding of complex shrimp genome reveals the adaptation for benthos swimmer, frequently molting mechanism and breeding impact on genome.</title>
        <authorList>
            <person name="Sun Y."/>
            <person name="Gao Y."/>
            <person name="Yu Y."/>
        </authorList>
    </citation>
    <scope>NUCLEOTIDE SEQUENCE [LARGE SCALE GENOMIC DNA]</scope>
    <source>
        <tissue evidence="12">Muscle</tissue>
    </source>
</reference>
<dbReference type="InterPro" id="IPR056754">
    <property type="entry name" value="DSCAM/DSCAML_C"/>
</dbReference>
<dbReference type="InterPro" id="IPR003961">
    <property type="entry name" value="FN3_dom"/>
</dbReference>
<evidence type="ECO:0000313" key="12">
    <source>
        <dbReference type="EMBL" id="ROT78864.1"/>
    </source>
</evidence>
<gene>
    <name evidence="12" type="ORF">C7M84_002416</name>
</gene>
<evidence type="ECO:0000259" key="10">
    <source>
        <dbReference type="PROSITE" id="PS50835"/>
    </source>
</evidence>
<evidence type="ECO:0000256" key="5">
    <source>
        <dbReference type="ARBA" id="ARBA00022889"/>
    </source>
</evidence>
<feature type="domain" description="Ig-like" evidence="10">
    <location>
        <begin position="214"/>
        <end position="313"/>
    </location>
</feature>
<evidence type="ECO:0000256" key="9">
    <source>
        <dbReference type="ARBA" id="ARBA00023319"/>
    </source>
</evidence>
<dbReference type="FunFam" id="2.60.40.10:FF:000093">
    <property type="entry name" value="Down syndrome cell adhesion molecule, isoform B"/>
    <property type="match status" value="1"/>
</dbReference>
<dbReference type="Proteomes" id="UP000283509">
    <property type="component" value="Unassembled WGS sequence"/>
</dbReference>
<evidence type="ECO:0000256" key="6">
    <source>
        <dbReference type="ARBA" id="ARBA00022989"/>
    </source>
</evidence>
<evidence type="ECO:0000256" key="2">
    <source>
        <dbReference type="ARBA" id="ARBA00022692"/>
    </source>
</evidence>
<evidence type="ECO:0000256" key="4">
    <source>
        <dbReference type="ARBA" id="ARBA00022737"/>
    </source>
</evidence>
<dbReference type="OrthoDB" id="6361460at2759"/>
<dbReference type="Gene3D" id="2.60.40.10">
    <property type="entry name" value="Immunoglobulins"/>
    <property type="match status" value="6"/>
</dbReference>
<dbReference type="CDD" id="cd00063">
    <property type="entry name" value="FN3"/>
    <property type="match status" value="4"/>
</dbReference>
<keyword evidence="5" id="KW-0130">Cell adhesion</keyword>
<dbReference type="PANTHER" id="PTHR13817">
    <property type="entry name" value="TITIN"/>
    <property type="match status" value="1"/>
</dbReference>
<keyword evidence="2" id="KW-0812">Transmembrane</keyword>
<dbReference type="STRING" id="6689.A0A423TQW9"/>
<dbReference type="InterPro" id="IPR036179">
    <property type="entry name" value="Ig-like_dom_sf"/>
</dbReference>
<keyword evidence="13" id="KW-1185">Reference proteome</keyword>
<dbReference type="GO" id="GO:0007155">
    <property type="term" value="P:cell adhesion"/>
    <property type="evidence" value="ECO:0007669"/>
    <property type="project" value="UniProtKB-KW"/>
</dbReference>
<keyword evidence="7" id="KW-0472">Membrane</keyword>
<keyword evidence="9" id="KW-0393">Immunoglobulin domain</keyword>
<feature type="domain" description="Fibronectin type-III" evidence="11">
    <location>
        <begin position="1"/>
        <end position="32"/>
    </location>
</feature>
<keyword evidence="3" id="KW-0732">Signal</keyword>
<dbReference type="InterPro" id="IPR007110">
    <property type="entry name" value="Ig-like_dom"/>
</dbReference>
<dbReference type="SUPFAM" id="SSF48726">
    <property type="entry name" value="Immunoglobulin"/>
    <property type="match status" value="1"/>
</dbReference>
<dbReference type="InterPro" id="IPR050964">
    <property type="entry name" value="Striated_Muscle_Regulatory"/>
</dbReference>
<feature type="domain" description="Fibronectin type-III" evidence="11">
    <location>
        <begin position="134"/>
        <end position="226"/>
    </location>
</feature>
<dbReference type="InterPro" id="IPR036116">
    <property type="entry name" value="FN3_sf"/>
</dbReference>
<dbReference type="InterPro" id="IPR013783">
    <property type="entry name" value="Ig-like_fold"/>
</dbReference>
<dbReference type="SMART" id="SM00409">
    <property type="entry name" value="IG"/>
    <property type="match status" value="1"/>
</dbReference>
<dbReference type="PANTHER" id="PTHR13817:SF73">
    <property type="entry name" value="FIBRONECTIN TYPE-III DOMAIN-CONTAINING PROTEIN"/>
    <property type="match status" value="1"/>
</dbReference>
<evidence type="ECO:0000256" key="7">
    <source>
        <dbReference type="ARBA" id="ARBA00023136"/>
    </source>
</evidence>
<reference evidence="12 13" key="1">
    <citation type="submission" date="2018-04" db="EMBL/GenBank/DDBJ databases">
        <authorList>
            <person name="Zhang X."/>
            <person name="Yuan J."/>
            <person name="Li F."/>
            <person name="Xiang J."/>
        </authorList>
    </citation>
    <scope>NUCLEOTIDE SEQUENCE [LARGE SCALE GENOMIC DNA]</scope>
    <source>
        <tissue evidence="12">Muscle</tissue>
    </source>
</reference>
<dbReference type="PROSITE" id="PS50835">
    <property type="entry name" value="IG_LIKE"/>
    <property type="match status" value="1"/>
</dbReference>
<dbReference type="SMART" id="SM00060">
    <property type="entry name" value="FN3"/>
    <property type="match status" value="3"/>
</dbReference>
<dbReference type="GO" id="GO:0016020">
    <property type="term" value="C:membrane"/>
    <property type="evidence" value="ECO:0007669"/>
    <property type="project" value="UniProtKB-SubCell"/>
</dbReference>
<keyword evidence="8" id="KW-1015">Disulfide bond</keyword>
<sequence>MPHTQYVVEVQAVNAQGAGPASITVTSSTLEDVPSAAPTALRCAPMTAHSVLVSWDPLAPALARGELLGYRVLYAPAERTSELSGETTNSVSVALRGLRPHTNYSLQVVAFTRVGDGPASDPVFCSTEEDVPGPPAGVKAAISGRGTMVVSWLPPTNSNGRLLTYTVTTRGRDVKRAVVRAPSTRHEVVLPSSSGSIQVSVAASTRVGEGPPSPPVTIALSTTVPARVVSWGGVTGVHWEEDVSLRCEAVGIPPPGRTWYRDNIIINDATNKRVSSYPDGTLVLRDVQRKDSGNYTCRVTNTHGEDHITYVLSVQAWRTGDSGGAPLLGLTISYKRDYGEWQEETVPPTQTSHELRGLACGNHYDLYVTPYNKVGDGRPSENLRTKTAGSPPLTGGREGVVIANTSWAAVSLAKWSDGGCPISHYSVAYRRSSSTTWVVVSETVDGSRPVELGGLNPSTAYVVSVTAHNSAGSTVQEYPFTTAALNGGIYNVLT</sequence>
<evidence type="ECO:0000256" key="8">
    <source>
        <dbReference type="ARBA" id="ARBA00023157"/>
    </source>
</evidence>